<dbReference type="PROSITE" id="PS50928">
    <property type="entry name" value="ABC_TM1"/>
    <property type="match status" value="1"/>
</dbReference>
<dbReference type="InterPro" id="IPR000515">
    <property type="entry name" value="MetI-like"/>
</dbReference>
<evidence type="ECO:0000256" key="1">
    <source>
        <dbReference type="ARBA" id="ARBA00004651"/>
    </source>
</evidence>
<dbReference type="InterPro" id="IPR001638">
    <property type="entry name" value="Solute-binding_3/MltF_N"/>
</dbReference>
<dbReference type="EMBL" id="LBMM01002889">
    <property type="protein sequence ID" value="KMQ94224.1"/>
    <property type="molecule type" value="Genomic_DNA"/>
</dbReference>
<comment type="similarity">
    <text evidence="2">Belongs to the binding-protein-dependent transport system permease family. HisMQ subfamily.</text>
</comment>
<keyword evidence="12" id="KW-1185">Reference proteome</keyword>
<keyword evidence="3" id="KW-0813">Transport</keyword>
<organism evidence="11 12">
    <name type="scientific">Lasius niger</name>
    <name type="common">Black garden ant</name>
    <dbReference type="NCBI Taxonomy" id="67767"/>
    <lineage>
        <taxon>Eukaryota</taxon>
        <taxon>Metazoa</taxon>
        <taxon>Ecdysozoa</taxon>
        <taxon>Arthropoda</taxon>
        <taxon>Hexapoda</taxon>
        <taxon>Insecta</taxon>
        <taxon>Pterygota</taxon>
        <taxon>Neoptera</taxon>
        <taxon>Endopterygota</taxon>
        <taxon>Hymenoptera</taxon>
        <taxon>Apocrita</taxon>
        <taxon>Aculeata</taxon>
        <taxon>Formicoidea</taxon>
        <taxon>Formicidae</taxon>
        <taxon>Formicinae</taxon>
        <taxon>Lasius</taxon>
        <taxon>Lasius</taxon>
    </lineage>
</organism>
<dbReference type="OrthoDB" id="10071409at2759"/>
<feature type="domain" description="ABC transmembrane type-1" evidence="10">
    <location>
        <begin position="240"/>
        <end position="428"/>
    </location>
</feature>
<keyword evidence="8 9" id="KW-0472">Membrane</keyword>
<dbReference type="STRING" id="67767.A0A0J7KVD4"/>
<dbReference type="Proteomes" id="UP000036403">
    <property type="component" value="Unassembled WGS sequence"/>
</dbReference>
<dbReference type="GO" id="GO:0006865">
    <property type="term" value="P:amino acid transport"/>
    <property type="evidence" value="ECO:0007669"/>
    <property type="project" value="UniProtKB-KW"/>
</dbReference>
<dbReference type="NCBIfam" id="TIGR01726">
    <property type="entry name" value="HEQRo_perm_3TM"/>
    <property type="match status" value="1"/>
</dbReference>
<evidence type="ECO:0000256" key="9">
    <source>
        <dbReference type="SAM" id="Phobius"/>
    </source>
</evidence>
<dbReference type="Pfam" id="PF00497">
    <property type="entry name" value="SBP_bac_3"/>
    <property type="match status" value="1"/>
</dbReference>
<keyword evidence="5 9" id="KW-0812">Transmembrane</keyword>
<feature type="transmembrane region" description="Helical" evidence="9">
    <location>
        <begin position="406"/>
        <end position="425"/>
    </location>
</feature>
<dbReference type="Pfam" id="PF00528">
    <property type="entry name" value="BPD_transp_1"/>
    <property type="match status" value="1"/>
</dbReference>
<dbReference type="Gene3D" id="1.10.3720.10">
    <property type="entry name" value="MetI-like"/>
    <property type="match status" value="1"/>
</dbReference>
<evidence type="ECO:0000256" key="6">
    <source>
        <dbReference type="ARBA" id="ARBA00022970"/>
    </source>
</evidence>
<evidence type="ECO:0000313" key="11">
    <source>
        <dbReference type="EMBL" id="KMQ94224.1"/>
    </source>
</evidence>
<keyword evidence="6" id="KW-0029">Amino-acid transport</keyword>
<evidence type="ECO:0000256" key="4">
    <source>
        <dbReference type="ARBA" id="ARBA00022475"/>
    </source>
</evidence>
<evidence type="ECO:0000256" key="8">
    <source>
        <dbReference type="ARBA" id="ARBA00023136"/>
    </source>
</evidence>
<evidence type="ECO:0000259" key="10">
    <source>
        <dbReference type="PROSITE" id="PS50928"/>
    </source>
</evidence>
<proteinExistence type="inferred from homology"/>
<dbReference type="PANTHER" id="PTHR30614:SF20">
    <property type="entry name" value="GLUTAMINE TRANSPORT SYSTEM PERMEASE PROTEIN GLNP"/>
    <property type="match status" value="1"/>
</dbReference>
<comment type="subcellular location">
    <subcellularLocation>
        <location evidence="1">Cell membrane</location>
        <topology evidence="1">Multi-pass membrane protein</topology>
    </subcellularLocation>
</comment>
<evidence type="ECO:0000313" key="12">
    <source>
        <dbReference type="Proteomes" id="UP000036403"/>
    </source>
</evidence>
<evidence type="ECO:0000256" key="2">
    <source>
        <dbReference type="ARBA" id="ARBA00010072"/>
    </source>
</evidence>
<name>A0A0J7KVD4_LASNI</name>
<dbReference type="PANTHER" id="PTHR30614">
    <property type="entry name" value="MEMBRANE COMPONENT OF AMINO ACID ABC TRANSPORTER"/>
    <property type="match status" value="1"/>
</dbReference>
<gene>
    <name evidence="11" type="ORF">RF55_5632</name>
</gene>
<dbReference type="GO" id="GO:0043190">
    <property type="term" value="C:ATP-binding cassette (ABC) transporter complex"/>
    <property type="evidence" value="ECO:0007669"/>
    <property type="project" value="InterPro"/>
</dbReference>
<dbReference type="InterPro" id="IPR035906">
    <property type="entry name" value="MetI-like_sf"/>
</dbReference>
<dbReference type="SUPFAM" id="SSF161098">
    <property type="entry name" value="MetI-like"/>
    <property type="match status" value="1"/>
</dbReference>
<dbReference type="GO" id="GO:0022857">
    <property type="term" value="F:transmembrane transporter activity"/>
    <property type="evidence" value="ECO:0007669"/>
    <property type="project" value="InterPro"/>
</dbReference>
<accession>A0A0J7KVD4</accession>
<protein>
    <submittedName>
        <fullName evidence="11">Amino acid abc transporter permease</fullName>
    </submittedName>
</protein>
<dbReference type="SMART" id="SM00062">
    <property type="entry name" value="PBPb"/>
    <property type="match status" value="1"/>
</dbReference>
<dbReference type="CDD" id="cd06261">
    <property type="entry name" value="TM_PBP2"/>
    <property type="match status" value="1"/>
</dbReference>
<evidence type="ECO:0000256" key="7">
    <source>
        <dbReference type="ARBA" id="ARBA00022989"/>
    </source>
</evidence>
<dbReference type="InterPro" id="IPR043429">
    <property type="entry name" value="ArtM/GltK/GlnP/TcyL/YhdX-like"/>
</dbReference>
<reference evidence="11 12" key="1">
    <citation type="submission" date="2015-04" db="EMBL/GenBank/DDBJ databases">
        <title>Lasius niger genome sequencing.</title>
        <authorList>
            <person name="Konorov E.A."/>
            <person name="Nikitin M.A."/>
            <person name="Kirill M.V."/>
            <person name="Chang P."/>
        </authorList>
    </citation>
    <scope>NUCLEOTIDE SEQUENCE [LARGE SCALE GENOMIC DNA]</scope>
    <source>
        <tissue evidence="11">Whole</tissue>
    </source>
</reference>
<evidence type="ECO:0000256" key="5">
    <source>
        <dbReference type="ARBA" id="ARBA00022692"/>
    </source>
</evidence>
<dbReference type="PaxDb" id="67767-A0A0J7KVD4"/>
<feature type="transmembrane region" description="Helical" evidence="9">
    <location>
        <begin position="276"/>
        <end position="299"/>
    </location>
</feature>
<feature type="transmembrane region" description="Helical" evidence="9">
    <location>
        <begin position="240"/>
        <end position="264"/>
    </location>
</feature>
<sequence>MSAQMGVQSTFVQNGWDGLIPGLSRNLYQAVIDGLEITPEHEKAVLFTRPYYVTTEKLVVRQEDQNKKSWASLDDIKNLKIGTIKNSAAAAMIEHSRGKLLGYDEETDLFADLRSHRLDAILIDEPIARYYLTPTLHISEASFGRVSYGIAVAKNNQKLRNELNVALKKVVDNGDLHRILASWNLWTPIMAEYTGDKSVLATPPEAWNSYQRVMHSMTGTSFKSILLRDLSFLPAIGRGALMTVAVSVLGMVIAVSFGVLLALARQYGHPVLRGLAVIYIEMVRGTPLLIQILFIFYALPAGGITLSPFWAGVGALGLNYAAYEAENYRAGLASVPKGQMEAAQALNFTRLQALRFIITPQAFRSVLPVMVNDFISLLKDSSLVSVITLTDLTQVYVRLSATYYDYIGPGLMVALAYLLLGLPFVRLANYAERRIGKAMVPGGHH</sequence>
<keyword evidence="4" id="KW-1003">Cell membrane</keyword>
<keyword evidence="7 9" id="KW-1133">Transmembrane helix</keyword>
<dbReference type="InterPro" id="IPR010065">
    <property type="entry name" value="AA_ABC_transptr_permease_3TM"/>
</dbReference>
<evidence type="ECO:0000256" key="3">
    <source>
        <dbReference type="ARBA" id="ARBA00022448"/>
    </source>
</evidence>
<comment type="caution">
    <text evidence="11">The sequence shown here is derived from an EMBL/GenBank/DDBJ whole genome shotgun (WGS) entry which is preliminary data.</text>
</comment>
<dbReference type="Gene3D" id="3.40.190.10">
    <property type="entry name" value="Periplasmic binding protein-like II"/>
    <property type="match status" value="2"/>
</dbReference>
<dbReference type="AlphaFoldDB" id="A0A0J7KVD4"/>
<dbReference type="SUPFAM" id="SSF53850">
    <property type="entry name" value="Periplasmic binding protein-like II"/>
    <property type="match status" value="1"/>
</dbReference>
<dbReference type="CDD" id="cd13530">
    <property type="entry name" value="PBP2_peptides_like"/>
    <property type="match status" value="1"/>
</dbReference>